<protein>
    <submittedName>
        <fullName evidence="3">CoA transferase</fullName>
    </submittedName>
</protein>
<evidence type="ECO:0000256" key="1">
    <source>
        <dbReference type="ARBA" id="ARBA00022679"/>
    </source>
</evidence>
<accession>A0ABN1JYJ6</accession>
<organism evidence="3 4">
    <name type="scientific">Ideonella azotifigens</name>
    <dbReference type="NCBI Taxonomy" id="513160"/>
    <lineage>
        <taxon>Bacteria</taxon>
        <taxon>Pseudomonadati</taxon>
        <taxon>Pseudomonadota</taxon>
        <taxon>Betaproteobacteria</taxon>
        <taxon>Burkholderiales</taxon>
        <taxon>Sphaerotilaceae</taxon>
        <taxon>Ideonella</taxon>
    </lineage>
</organism>
<gene>
    <name evidence="3" type="ORF">GCM10009107_20250</name>
</gene>
<dbReference type="PANTHER" id="PTHR48207">
    <property type="entry name" value="SUCCINATE--HYDROXYMETHYLGLUTARATE COA-TRANSFERASE"/>
    <property type="match status" value="1"/>
</dbReference>
<sequence length="429" mass="46106">MSNSNSSAEPLPLEGVKVVELAHLIAGPYCCQMLADEGATVIKVEPPSGDLTRHRLPARRTETGDVTAYYASLNRGKQSLVLDLKNEHGKELMLSLLETADVFVTNMRAAALARLGLHPKTLHERFPRLVIACISGFGLDNSGDYADRAGLAIVAEAMSGATGLTRDHSGNPVWCGFALGDITASVSAHAAVILALRNQERFGVGKLIDLGLVECMLPMVSVAMGRAQVDDEVASSFTGSNNFHGIPYGAFPASDGAVSLGVNRDDFWARFCVAMGRPELGTDPRYATYVERAKRQREVHAVAEEFTRAHTRAEITAKLVEADVPVASILGMKEVILNDYLRERGSLWEVDDGHGGTFTLPANTAWLEKPRKALRVPRLGEHRDSVLKEHLGLGASDIARLDGAGAFGVARDRPKSSNAAKSDVATSRD</sequence>
<evidence type="ECO:0000313" key="3">
    <source>
        <dbReference type="EMBL" id="GAA0749476.1"/>
    </source>
</evidence>
<evidence type="ECO:0000256" key="2">
    <source>
        <dbReference type="SAM" id="MobiDB-lite"/>
    </source>
</evidence>
<comment type="caution">
    <text evidence="3">The sequence shown here is derived from an EMBL/GenBank/DDBJ whole genome shotgun (WGS) entry which is preliminary data.</text>
</comment>
<dbReference type="InterPro" id="IPR050483">
    <property type="entry name" value="CoA-transferase_III_domain"/>
</dbReference>
<dbReference type="Gene3D" id="3.40.50.10540">
    <property type="entry name" value="Crotonobetainyl-coa:carnitine coa-transferase, domain 1"/>
    <property type="match status" value="1"/>
</dbReference>
<keyword evidence="4" id="KW-1185">Reference proteome</keyword>
<dbReference type="InterPro" id="IPR023606">
    <property type="entry name" value="CoA-Trfase_III_dom_1_sf"/>
</dbReference>
<dbReference type="GO" id="GO:0016740">
    <property type="term" value="F:transferase activity"/>
    <property type="evidence" value="ECO:0007669"/>
    <property type="project" value="UniProtKB-KW"/>
</dbReference>
<evidence type="ECO:0000313" key="4">
    <source>
        <dbReference type="Proteomes" id="UP001500279"/>
    </source>
</evidence>
<dbReference type="Proteomes" id="UP001500279">
    <property type="component" value="Unassembled WGS sequence"/>
</dbReference>
<dbReference type="SUPFAM" id="SSF89796">
    <property type="entry name" value="CoA-transferase family III (CaiB/BaiF)"/>
    <property type="match status" value="1"/>
</dbReference>
<dbReference type="InterPro" id="IPR044855">
    <property type="entry name" value="CoA-Trfase_III_dom3_sf"/>
</dbReference>
<dbReference type="Pfam" id="PF02515">
    <property type="entry name" value="CoA_transf_3"/>
    <property type="match status" value="1"/>
</dbReference>
<dbReference type="RefSeq" id="WP_141286342.1">
    <property type="nucleotide sequence ID" value="NZ_BAAAEW010000008.1"/>
</dbReference>
<name>A0ABN1JYJ6_9BURK</name>
<reference evidence="3 4" key="1">
    <citation type="journal article" date="2019" name="Int. J. Syst. Evol. Microbiol.">
        <title>The Global Catalogue of Microorganisms (GCM) 10K type strain sequencing project: providing services to taxonomists for standard genome sequencing and annotation.</title>
        <authorList>
            <consortium name="The Broad Institute Genomics Platform"/>
            <consortium name="The Broad Institute Genome Sequencing Center for Infectious Disease"/>
            <person name="Wu L."/>
            <person name="Ma J."/>
        </authorList>
    </citation>
    <scope>NUCLEOTIDE SEQUENCE [LARGE SCALE GENOMIC DNA]</scope>
    <source>
        <strain evidence="3 4">JCM 15503</strain>
    </source>
</reference>
<dbReference type="InterPro" id="IPR003673">
    <property type="entry name" value="CoA-Trfase_fam_III"/>
</dbReference>
<dbReference type="Gene3D" id="3.30.1540.10">
    <property type="entry name" value="formyl-coa transferase, domain 3"/>
    <property type="match status" value="1"/>
</dbReference>
<dbReference type="PANTHER" id="PTHR48207:SF3">
    <property type="entry name" value="SUCCINATE--HYDROXYMETHYLGLUTARATE COA-TRANSFERASE"/>
    <property type="match status" value="1"/>
</dbReference>
<proteinExistence type="predicted"/>
<feature type="region of interest" description="Disordered" evidence="2">
    <location>
        <begin position="408"/>
        <end position="429"/>
    </location>
</feature>
<dbReference type="EMBL" id="BAAAEW010000008">
    <property type="protein sequence ID" value="GAA0749476.1"/>
    <property type="molecule type" value="Genomic_DNA"/>
</dbReference>
<keyword evidence="1 3" id="KW-0808">Transferase</keyword>